<dbReference type="RefSeq" id="WP_378736782.1">
    <property type="nucleotide sequence ID" value="NZ_CBDRIY010000025.1"/>
</dbReference>
<gene>
    <name evidence="2" type="ORF">KGD82_15465</name>
</gene>
<dbReference type="GO" id="GO:0016747">
    <property type="term" value="F:acyltransferase activity, transferring groups other than amino-acyl groups"/>
    <property type="evidence" value="ECO:0007669"/>
    <property type="project" value="InterPro"/>
</dbReference>
<reference evidence="2" key="1">
    <citation type="submission" date="2021-05" db="EMBL/GenBank/DDBJ databases">
        <authorList>
            <person name="Kaiqin L."/>
            <person name="Jian G."/>
        </authorList>
    </citation>
    <scope>NUCLEOTIDE SEQUENCE</scope>
    <source>
        <strain evidence="2">HDS5</strain>
    </source>
</reference>
<proteinExistence type="predicted"/>
<dbReference type="PROSITE" id="PS51186">
    <property type="entry name" value="GNAT"/>
    <property type="match status" value="1"/>
</dbReference>
<name>A0A975L7N8_9ACTN</name>
<dbReference type="Proteomes" id="UP000682416">
    <property type="component" value="Chromosome"/>
</dbReference>
<dbReference type="InterPro" id="IPR000182">
    <property type="entry name" value="GNAT_dom"/>
</dbReference>
<protein>
    <submittedName>
        <fullName evidence="2">GNAT family N-acetyltransferase</fullName>
    </submittedName>
</protein>
<dbReference type="KEGG" id="nec:KGD82_15465"/>
<dbReference type="Pfam" id="PF00583">
    <property type="entry name" value="Acetyltransf_1"/>
    <property type="match status" value="1"/>
</dbReference>
<dbReference type="AlphaFoldDB" id="A0A975L7N8"/>
<accession>A0A975L7N8</accession>
<evidence type="ECO:0000313" key="2">
    <source>
        <dbReference type="EMBL" id="QVJ00212.1"/>
    </source>
</evidence>
<evidence type="ECO:0000259" key="1">
    <source>
        <dbReference type="PROSITE" id="PS51186"/>
    </source>
</evidence>
<dbReference type="EMBL" id="CP074402">
    <property type="protein sequence ID" value="QVJ00212.1"/>
    <property type="molecule type" value="Genomic_DNA"/>
</dbReference>
<sequence length="196" mass="21675">MPVTPAPTSAPAPDAQWHLENLRGHDVQADPKPWIQAYETVYADSLHLPDHREPTFGERLAFSASRPGFRLTACRVDDEPAGFAYGYTLPVTTGWWDGFEPRPGVDAGETTREHPGRTLALCEVLVHDRFRGRGVARRALTLLMAGRREERATALVAEGNTRALDLFLANGWRHVGEVAPHPGWRGHHALVLPLPS</sequence>
<dbReference type="Gene3D" id="3.40.630.30">
    <property type="match status" value="1"/>
</dbReference>
<keyword evidence="3" id="KW-1185">Reference proteome</keyword>
<organism evidence="2 3">
    <name type="scientific">Nocardiopsis eucommiae</name>
    <dbReference type="NCBI Taxonomy" id="2831970"/>
    <lineage>
        <taxon>Bacteria</taxon>
        <taxon>Bacillati</taxon>
        <taxon>Actinomycetota</taxon>
        <taxon>Actinomycetes</taxon>
        <taxon>Streptosporangiales</taxon>
        <taxon>Nocardiopsidaceae</taxon>
        <taxon>Nocardiopsis</taxon>
    </lineage>
</organism>
<feature type="domain" description="N-acetyltransferase" evidence="1">
    <location>
        <begin position="20"/>
        <end position="196"/>
    </location>
</feature>
<dbReference type="InterPro" id="IPR016181">
    <property type="entry name" value="Acyl_CoA_acyltransferase"/>
</dbReference>
<dbReference type="SUPFAM" id="SSF55729">
    <property type="entry name" value="Acyl-CoA N-acyltransferases (Nat)"/>
    <property type="match status" value="1"/>
</dbReference>
<evidence type="ECO:0000313" key="3">
    <source>
        <dbReference type="Proteomes" id="UP000682416"/>
    </source>
</evidence>